<evidence type="ECO:0000313" key="2">
    <source>
        <dbReference type="EMBL" id="KIR44989.1"/>
    </source>
</evidence>
<feature type="compositionally biased region" description="Basic and acidic residues" evidence="1">
    <location>
        <begin position="8"/>
        <end position="18"/>
    </location>
</feature>
<evidence type="ECO:0000256" key="1">
    <source>
        <dbReference type="SAM" id="MobiDB-lite"/>
    </source>
</evidence>
<sequence>MLVCKSSSLERMEKEKKRAGAKVTRSRPLLMSVGMKGDSNLPVLLLVPTPPNHQLFLPLRAKTPSPHPNPSPSLPLFPLPLLKNQTPGSLLPAPPAPLENVMLNLDHSLATRPRLLNLSKRQAREERMKKRMRRLILMWRHPSPPNQWRSRARWVRLRVRHLQLRLRLRRLRQRNRRKMWRLQICFLPVVLKRSNNVILLLKHLRVIMLWRTLRRKRLGRLRRMLQRLKIPHSLDGDHGAARVQRSARPTPSSSSRRPVSSLLPERTLPTPTLSSQRRRTGRRPNSSSRTCLTLTRARSSTRRALRYLWVMNGTAGAGSREVLYPGLLKR</sequence>
<protein>
    <submittedName>
        <fullName evidence="2">Uncharacterized protein</fullName>
    </submittedName>
</protein>
<feature type="region of interest" description="Disordered" evidence="1">
    <location>
        <begin position="236"/>
        <end position="291"/>
    </location>
</feature>
<dbReference type="AlphaFoldDB" id="A0A0D0VEQ7"/>
<proteinExistence type="predicted"/>
<dbReference type="HOGENOM" id="CLU_842033_0_0_1"/>
<reference evidence="2" key="1">
    <citation type="submission" date="2015-01" db="EMBL/GenBank/DDBJ databases">
        <title>The Genome Sequence of Cryptococcus gattii CA1280.</title>
        <authorList>
            <consortium name="The Broad Institute Genomics Platform"/>
            <person name="Cuomo C."/>
            <person name="Litvintseva A."/>
            <person name="Chen Y."/>
            <person name="Heitman J."/>
            <person name="Sun S."/>
            <person name="Springer D."/>
            <person name="Dromer F."/>
            <person name="Young S."/>
            <person name="Zeng Q."/>
            <person name="Gargeya S."/>
            <person name="Abouelleil A."/>
            <person name="Alvarado L."/>
            <person name="Chapman S.B."/>
            <person name="Gainer-Dewar J."/>
            <person name="Goldberg J."/>
            <person name="Griggs A."/>
            <person name="Gujja S."/>
            <person name="Hansen M."/>
            <person name="Howarth C."/>
            <person name="Imamovic A."/>
            <person name="Larimer J."/>
            <person name="Murphy C."/>
            <person name="Naylor J."/>
            <person name="Pearson M."/>
            <person name="Priest M."/>
            <person name="Roberts A."/>
            <person name="Saif S."/>
            <person name="Shea T."/>
            <person name="Sykes S."/>
            <person name="Wortman J."/>
            <person name="Nusbaum C."/>
            <person name="Birren B."/>
        </authorList>
    </citation>
    <scope>NUCLEOTIDE SEQUENCE [LARGE SCALE GENOMIC DNA]</scope>
    <source>
        <strain evidence="2">CA1280</strain>
    </source>
</reference>
<feature type="region of interest" description="Disordered" evidence="1">
    <location>
        <begin position="1"/>
        <end position="23"/>
    </location>
</feature>
<dbReference type="EMBL" id="KN847992">
    <property type="protein sequence ID" value="KIR44989.1"/>
    <property type="molecule type" value="Genomic_DNA"/>
</dbReference>
<feature type="compositionally biased region" description="Low complexity" evidence="1">
    <location>
        <begin position="246"/>
        <end position="275"/>
    </location>
</feature>
<accession>A0A0D0VEQ7</accession>
<organism evidence="2">
    <name type="scientific">Cryptococcus bacillisporus CA1280</name>
    <dbReference type="NCBI Taxonomy" id="1296109"/>
    <lineage>
        <taxon>Eukaryota</taxon>
        <taxon>Fungi</taxon>
        <taxon>Dikarya</taxon>
        <taxon>Basidiomycota</taxon>
        <taxon>Agaricomycotina</taxon>
        <taxon>Tremellomycetes</taxon>
        <taxon>Tremellales</taxon>
        <taxon>Cryptococcaceae</taxon>
        <taxon>Cryptococcus</taxon>
        <taxon>Cryptococcus gattii species complex</taxon>
    </lineage>
</organism>
<name>A0A0D0VEQ7_CRYGA</name>
<gene>
    <name evidence="2" type="ORF">I312_05763</name>
</gene>